<accession>A0A166M483</accession>
<keyword evidence="3" id="KW-1185">Reference proteome</keyword>
<feature type="region of interest" description="Disordered" evidence="1">
    <location>
        <begin position="1"/>
        <end position="35"/>
    </location>
</feature>
<name>A0A166M483_COLIC</name>
<evidence type="ECO:0000256" key="1">
    <source>
        <dbReference type="SAM" id="MobiDB-lite"/>
    </source>
</evidence>
<gene>
    <name evidence="2" type="ORF">CI238_00575</name>
</gene>
<protein>
    <submittedName>
        <fullName evidence="2">Uncharacterized protein</fullName>
    </submittedName>
</protein>
<evidence type="ECO:0000313" key="3">
    <source>
        <dbReference type="Proteomes" id="UP000076584"/>
    </source>
</evidence>
<dbReference type="AlphaFoldDB" id="A0A166M483"/>
<sequence>MPLRRSWRATSDVTPPQIDNDEQLMGESGMTNRPRPRIIDPIAEQVPDFGLNPTIFPAFSRMPASHHVGSVNRHANILRQTIQSPLFVFVSPRFPRESTAEEPPDLSARRTFTNDDKTNNQPP</sequence>
<feature type="region of interest" description="Disordered" evidence="1">
    <location>
        <begin position="96"/>
        <end position="123"/>
    </location>
</feature>
<comment type="caution">
    <text evidence="2">The sequence shown here is derived from an EMBL/GenBank/DDBJ whole genome shotgun (WGS) entry which is preliminary data.</text>
</comment>
<dbReference type="Proteomes" id="UP000076584">
    <property type="component" value="Unassembled WGS sequence"/>
</dbReference>
<organism evidence="2 3">
    <name type="scientific">Colletotrichum incanum</name>
    <name type="common">Soybean anthracnose fungus</name>
    <dbReference type="NCBI Taxonomy" id="1573173"/>
    <lineage>
        <taxon>Eukaryota</taxon>
        <taxon>Fungi</taxon>
        <taxon>Dikarya</taxon>
        <taxon>Ascomycota</taxon>
        <taxon>Pezizomycotina</taxon>
        <taxon>Sordariomycetes</taxon>
        <taxon>Hypocreomycetidae</taxon>
        <taxon>Glomerellales</taxon>
        <taxon>Glomerellaceae</taxon>
        <taxon>Colletotrichum</taxon>
        <taxon>Colletotrichum spaethianum species complex</taxon>
    </lineage>
</organism>
<evidence type="ECO:0000313" key="2">
    <source>
        <dbReference type="EMBL" id="KZL64264.1"/>
    </source>
</evidence>
<feature type="compositionally biased region" description="Basic and acidic residues" evidence="1">
    <location>
        <begin position="112"/>
        <end position="123"/>
    </location>
</feature>
<reference evidence="2 3" key="1">
    <citation type="submission" date="2015-06" db="EMBL/GenBank/DDBJ databases">
        <title>Survival trade-offs in plant roots during colonization by closely related pathogenic and mutualistic fungi.</title>
        <authorList>
            <person name="Hacquard S."/>
            <person name="Kracher B."/>
            <person name="Hiruma K."/>
            <person name="Weinman A."/>
            <person name="Muench P."/>
            <person name="Garrido Oter R."/>
            <person name="Ver Loren van Themaat E."/>
            <person name="Dallerey J.-F."/>
            <person name="Damm U."/>
            <person name="Henrissat B."/>
            <person name="Lespinet O."/>
            <person name="Thon M."/>
            <person name="Kemen E."/>
            <person name="McHardy A.C."/>
            <person name="Schulze-Lefert P."/>
            <person name="O'Connell R.J."/>
        </authorList>
    </citation>
    <scope>NUCLEOTIDE SEQUENCE [LARGE SCALE GENOMIC DNA]</scope>
    <source>
        <strain evidence="2 3">MAFF 238704</strain>
    </source>
</reference>
<proteinExistence type="predicted"/>
<dbReference type="EMBL" id="LFIW01002706">
    <property type="protein sequence ID" value="KZL64264.1"/>
    <property type="molecule type" value="Genomic_DNA"/>
</dbReference>